<sequence>MKIPKHILFVIVISQFCCTSLWFAGNAVMNSLVETFNLQENALGYLTSAVQFGFIGGTLLFALFTIADRFSPSKVFFFSAILGSVFNFACILNNQTLFSLMSLRFFTGFFLAGIYPVGMKIATDYYNKGLGKSLGYLVGALVIGTALPHLLKDVLVDYSWKIVLISTSALASFGGLIMLLFVKNGPYRKASKTLNLSACYTVFKNDNFKKAAFGYFGHMWELYTFWAFVPVLLSIYKDLHPEIKFNIPILSFIIIAFGGFSCVFGGYISEKIGVQKTAFNFLLISCFCCLISPFAFQVSNEYLFIGFLIFWGMVVIADSPLFSTLVAQNAPVKDKGTALTIVNCIGYSITIISILSIDSLKAITNSNYIFMILALGPILGLFALKTQKKEAD</sequence>
<dbReference type="KEGG" id="prn:BW723_13430"/>
<feature type="transmembrane region" description="Helical" evidence="4">
    <location>
        <begin position="76"/>
        <end position="97"/>
    </location>
</feature>
<accession>A0A1B8U1A3</accession>
<feature type="transmembrane region" description="Helical" evidence="4">
    <location>
        <begin position="134"/>
        <end position="151"/>
    </location>
</feature>
<feature type="transmembrane region" description="Helical" evidence="4">
    <location>
        <begin position="368"/>
        <end position="384"/>
    </location>
</feature>
<keyword evidence="7" id="KW-1185">Reference proteome</keyword>
<protein>
    <submittedName>
        <fullName evidence="6">MFS transporter</fullName>
    </submittedName>
</protein>
<keyword evidence="2 4" id="KW-1133">Transmembrane helix</keyword>
<feature type="transmembrane region" description="Helical" evidence="4">
    <location>
        <begin position="103"/>
        <end position="122"/>
    </location>
</feature>
<keyword evidence="1 4" id="KW-0812">Transmembrane</keyword>
<feature type="transmembrane region" description="Helical" evidence="4">
    <location>
        <begin position="45"/>
        <end position="64"/>
    </location>
</feature>
<evidence type="ECO:0000256" key="1">
    <source>
        <dbReference type="ARBA" id="ARBA00022692"/>
    </source>
</evidence>
<dbReference type="PROSITE" id="PS50850">
    <property type="entry name" value="MFS"/>
    <property type="match status" value="1"/>
</dbReference>
<dbReference type="GO" id="GO:0005886">
    <property type="term" value="C:plasma membrane"/>
    <property type="evidence" value="ECO:0007669"/>
    <property type="project" value="TreeGrafter"/>
</dbReference>
<feature type="transmembrane region" description="Helical" evidence="4">
    <location>
        <begin position="163"/>
        <end position="182"/>
    </location>
</feature>
<dbReference type="EMBL" id="LSFL01000030">
    <property type="protein sequence ID" value="OBY65646.1"/>
    <property type="molecule type" value="Genomic_DNA"/>
</dbReference>
<feature type="transmembrane region" description="Helical" evidence="4">
    <location>
        <begin position="338"/>
        <end position="356"/>
    </location>
</feature>
<dbReference type="Proteomes" id="UP000092612">
    <property type="component" value="Unassembled WGS sequence"/>
</dbReference>
<evidence type="ECO:0000256" key="3">
    <source>
        <dbReference type="ARBA" id="ARBA00023136"/>
    </source>
</evidence>
<feature type="transmembrane region" description="Helical" evidence="4">
    <location>
        <begin position="279"/>
        <end position="296"/>
    </location>
</feature>
<evidence type="ECO:0000256" key="2">
    <source>
        <dbReference type="ARBA" id="ARBA00022989"/>
    </source>
</evidence>
<dbReference type="PANTHER" id="PTHR23521:SF3">
    <property type="entry name" value="MFS TRANSPORTER"/>
    <property type="match status" value="1"/>
</dbReference>
<dbReference type="InterPro" id="IPR020846">
    <property type="entry name" value="MFS_dom"/>
</dbReference>
<dbReference type="GO" id="GO:0022857">
    <property type="term" value="F:transmembrane transporter activity"/>
    <property type="evidence" value="ECO:0007669"/>
    <property type="project" value="InterPro"/>
</dbReference>
<evidence type="ECO:0000259" key="5">
    <source>
        <dbReference type="PROSITE" id="PS50850"/>
    </source>
</evidence>
<feature type="transmembrane region" description="Helical" evidence="4">
    <location>
        <begin position="7"/>
        <end position="25"/>
    </location>
</feature>
<dbReference type="Gene3D" id="1.20.1250.20">
    <property type="entry name" value="MFS general substrate transporter like domains"/>
    <property type="match status" value="1"/>
</dbReference>
<reference evidence="7" key="1">
    <citation type="submission" date="2016-02" db="EMBL/GenBank/DDBJ databases">
        <title>Paenibacillus sp. LPB0068, isolated from Crassostrea gigas.</title>
        <authorList>
            <person name="Shin S.-K."/>
            <person name="Yi H."/>
        </authorList>
    </citation>
    <scope>NUCLEOTIDE SEQUENCE [LARGE SCALE GENOMIC DNA]</scope>
    <source>
        <strain evidence="7">KCTC 23969</strain>
    </source>
</reference>
<organism evidence="6 7">
    <name type="scientific">Polaribacter reichenbachii</name>
    <dbReference type="NCBI Taxonomy" id="996801"/>
    <lineage>
        <taxon>Bacteria</taxon>
        <taxon>Pseudomonadati</taxon>
        <taxon>Bacteroidota</taxon>
        <taxon>Flavobacteriia</taxon>
        <taxon>Flavobacteriales</taxon>
        <taxon>Flavobacteriaceae</taxon>
    </lineage>
</organism>
<dbReference type="STRING" id="996801.BW723_13430"/>
<evidence type="ECO:0000313" key="7">
    <source>
        <dbReference type="Proteomes" id="UP000092612"/>
    </source>
</evidence>
<dbReference type="OrthoDB" id="9781976at2"/>
<dbReference type="Pfam" id="PF07690">
    <property type="entry name" value="MFS_1"/>
    <property type="match status" value="1"/>
</dbReference>
<proteinExistence type="predicted"/>
<evidence type="ECO:0000256" key="4">
    <source>
        <dbReference type="SAM" id="Phobius"/>
    </source>
</evidence>
<name>A0A1B8U1A3_9FLAO</name>
<dbReference type="InterPro" id="IPR011701">
    <property type="entry name" value="MFS"/>
</dbReference>
<comment type="caution">
    <text evidence="6">The sequence shown here is derived from an EMBL/GenBank/DDBJ whole genome shotgun (WGS) entry which is preliminary data.</text>
</comment>
<dbReference type="PANTHER" id="PTHR23521">
    <property type="entry name" value="TRANSPORTER MFS SUPERFAMILY"/>
    <property type="match status" value="1"/>
</dbReference>
<feature type="transmembrane region" description="Helical" evidence="4">
    <location>
        <begin position="302"/>
        <end position="326"/>
    </location>
</feature>
<feature type="transmembrane region" description="Helical" evidence="4">
    <location>
        <begin position="213"/>
        <end position="235"/>
    </location>
</feature>
<dbReference type="AlphaFoldDB" id="A0A1B8U1A3"/>
<keyword evidence="3 4" id="KW-0472">Membrane</keyword>
<feature type="domain" description="Major facilitator superfamily (MFS) profile" evidence="5">
    <location>
        <begin position="1"/>
        <end position="392"/>
    </location>
</feature>
<evidence type="ECO:0000313" key="6">
    <source>
        <dbReference type="EMBL" id="OBY65646.1"/>
    </source>
</evidence>
<dbReference type="InterPro" id="IPR036259">
    <property type="entry name" value="MFS_trans_sf"/>
</dbReference>
<gene>
    <name evidence="6" type="ORF">LPB301_08350</name>
</gene>
<dbReference type="SUPFAM" id="SSF103473">
    <property type="entry name" value="MFS general substrate transporter"/>
    <property type="match status" value="1"/>
</dbReference>
<dbReference type="RefSeq" id="WP_068360095.1">
    <property type="nucleotide sequence ID" value="NZ_CP019337.1"/>
</dbReference>
<feature type="transmembrane region" description="Helical" evidence="4">
    <location>
        <begin position="247"/>
        <end position="267"/>
    </location>
</feature>